<evidence type="ECO:0000256" key="17">
    <source>
        <dbReference type="PIRSR" id="PIRSR602401-1"/>
    </source>
</evidence>
<evidence type="ECO:0000256" key="16">
    <source>
        <dbReference type="ARBA" id="ARBA00023033"/>
    </source>
</evidence>
<dbReference type="Proteomes" id="UP000319160">
    <property type="component" value="Unassembled WGS sequence"/>
</dbReference>
<evidence type="ECO:0000256" key="11">
    <source>
        <dbReference type="ARBA" id="ARBA00022827"/>
    </source>
</evidence>
<dbReference type="OrthoDB" id="1470350at2759"/>
<comment type="cofactor">
    <cofactor evidence="3">
        <name>FAD</name>
        <dbReference type="ChEBI" id="CHEBI:57692"/>
    </cofactor>
</comment>
<keyword evidence="16" id="KW-0503">Monooxygenase</keyword>
<evidence type="ECO:0000256" key="10">
    <source>
        <dbReference type="ARBA" id="ARBA00022723"/>
    </source>
</evidence>
<evidence type="ECO:0000313" key="19">
    <source>
        <dbReference type="EMBL" id="TRX96327.1"/>
    </source>
</evidence>
<dbReference type="STRING" id="2512241.A0A553I7Z6"/>
<feature type="region of interest" description="Disordered" evidence="18">
    <location>
        <begin position="501"/>
        <end position="531"/>
    </location>
</feature>
<keyword evidence="9" id="KW-0288">FMN</keyword>
<evidence type="ECO:0000256" key="14">
    <source>
        <dbReference type="ARBA" id="ARBA00023002"/>
    </source>
</evidence>
<evidence type="ECO:0000256" key="9">
    <source>
        <dbReference type="ARBA" id="ARBA00022643"/>
    </source>
</evidence>
<keyword evidence="10 17" id="KW-0479">Metal-binding</keyword>
<keyword evidence="7 17" id="KW-0349">Heme</keyword>
<keyword evidence="13" id="KW-0249">Electron transport</keyword>
<dbReference type="AlphaFoldDB" id="A0A553I7Z6"/>
<dbReference type="GO" id="GO:0007031">
    <property type="term" value="P:peroxisome organization"/>
    <property type="evidence" value="ECO:0007669"/>
    <property type="project" value="TreeGrafter"/>
</dbReference>
<dbReference type="InterPro" id="IPR017972">
    <property type="entry name" value="Cyt_P450_CS"/>
</dbReference>
<comment type="caution">
    <text evidence="19">The sequence shown here is derived from an EMBL/GenBank/DDBJ whole genome shotgun (WGS) entry which is preliminary data.</text>
</comment>
<dbReference type="GO" id="GO:0004497">
    <property type="term" value="F:monooxygenase activity"/>
    <property type="evidence" value="ECO:0007669"/>
    <property type="project" value="UniProtKB-KW"/>
</dbReference>
<dbReference type="EMBL" id="VFLP01000011">
    <property type="protein sequence ID" value="TRX96327.1"/>
    <property type="molecule type" value="Genomic_DNA"/>
</dbReference>
<dbReference type="PROSITE" id="PS00086">
    <property type="entry name" value="CYTOCHROME_P450"/>
    <property type="match status" value="1"/>
</dbReference>
<dbReference type="GO" id="GO:0005506">
    <property type="term" value="F:iron ion binding"/>
    <property type="evidence" value="ECO:0007669"/>
    <property type="project" value="InterPro"/>
</dbReference>
<dbReference type="FunFam" id="1.10.630.10:FF:000040">
    <property type="entry name" value="Bifunctional cytochrome P450/NADPH--P450 reductase"/>
    <property type="match status" value="1"/>
</dbReference>
<keyword evidence="6" id="KW-0813">Transport</keyword>
<dbReference type="Pfam" id="PF08610">
    <property type="entry name" value="Pex16"/>
    <property type="match status" value="1"/>
</dbReference>
<protein>
    <recommendedName>
        <fullName evidence="21">Peroxisomal membrane protein PEX16</fullName>
    </recommendedName>
</protein>
<dbReference type="InterPro" id="IPR002401">
    <property type="entry name" value="Cyt_P450_E_grp-I"/>
</dbReference>
<sequence length="894" mass="100691">MSQPIPQPPGLPILGNIKDVDPNNTWWSLKKLAEKYGEIFQIKILGKTLVFVGGAALAEELCDEKRFRKFVGGPIVEIRALVHDSLFTAFDHEASWGIHHRIIAPKLSSCAVTNIFNEMRDITNELIEKWKGLGADTKFAPLDDLNRLNLETTTYTLYGKRLNGLTGPEHPVIKAMEDSISEAIKRPTRPGILNWFYSGKFKSAIKVQRAWAADLVQYRKDHPTERRDLLDALLTAKDPETGTGLTESQVIDEIATMPIGSSTAPCLLATSILFLLQNPEVVTKARQELDTVIGDGELQNEHLPQLKYIEGIMRESLRLSFAAPGFNIEPIPKEGDKSPVLLGGGKYQIAYNQAVIIVLAGVNRDPEVFEEPLAFRPERMVGESFEKLPIGVKKWFGNGKRECVGKHWALQFSMIALAKMIKEVDFEAVDPDYKLEQDGWFNVRPIDFYTKKSSQGEFKIVELQLWPELSALMELRPLMLYRDLVAEASAEPRSHVSPLIASELPMSSSPPDALRKSAARPTPSSRNPIRSLVSMPPKWLHMYSDFITKNAHQVSQIESALRSLTYVIPGRFRDAEIASETVHSGVQLLALYHDSVLRNALNKIPSLSAGRIPGPHARYTRFWSAKSSMYRRIALLLQIIQYTELLWEMAAKRRGEKMRWRVVIVLEAIKAVCRLLLMRITSSRPLVTPPLPEREPIPIEDEGSDEDALKELMGEEPTPADIDGSAKAAHEKEWTMPRTRQSLPSLPSPGDVSSYLQGRVLTADDIKPAAKLLNTLSRSGKAAELLHILSPLVYAVAMSQSRDKKSWTPWVIGLSIEYTARQLRDRGLRSTSLEQEEWGKRYWAAGWWTMRGAFYENVTKGLITGVRRRMPSLVSGILEDYEYLWENYYFSTSA</sequence>
<evidence type="ECO:0000256" key="13">
    <source>
        <dbReference type="ARBA" id="ARBA00022982"/>
    </source>
</evidence>
<evidence type="ECO:0000256" key="4">
    <source>
        <dbReference type="ARBA" id="ARBA00009505"/>
    </source>
</evidence>
<dbReference type="Pfam" id="PF00067">
    <property type="entry name" value="p450"/>
    <property type="match status" value="1"/>
</dbReference>
<dbReference type="GO" id="GO:0016705">
    <property type="term" value="F:oxidoreductase activity, acting on paired donors, with incorporation or reduction of molecular oxygen"/>
    <property type="evidence" value="ECO:0007669"/>
    <property type="project" value="InterPro"/>
</dbReference>
<evidence type="ECO:0000256" key="8">
    <source>
        <dbReference type="ARBA" id="ARBA00022630"/>
    </source>
</evidence>
<evidence type="ECO:0000256" key="1">
    <source>
        <dbReference type="ARBA" id="ARBA00001917"/>
    </source>
</evidence>
<dbReference type="PANTHER" id="PTHR13299">
    <property type="entry name" value="PEROXISOMAL MEMBRANE PROTEIN PEX16"/>
    <property type="match status" value="1"/>
</dbReference>
<gene>
    <name evidence="19" type="ORF">FHL15_002599</name>
</gene>
<evidence type="ECO:0000313" key="20">
    <source>
        <dbReference type="Proteomes" id="UP000319160"/>
    </source>
</evidence>
<evidence type="ECO:0008006" key="21">
    <source>
        <dbReference type="Google" id="ProtNLM"/>
    </source>
</evidence>
<dbReference type="Gene3D" id="1.10.630.10">
    <property type="entry name" value="Cytochrome P450"/>
    <property type="match status" value="1"/>
</dbReference>
<organism evidence="19 20">
    <name type="scientific">Xylaria flabelliformis</name>
    <dbReference type="NCBI Taxonomy" id="2512241"/>
    <lineage>
        <taxon>Eukaryota</taxon>
        <taxon>Fungi</taxon>
        <taxon>Dikarya</taxon>
        <taxon>Ascomycota</taxon>
        <taxon>Pezizomycotina</taxon>
        <taxon>Sordariomycetes</taxon>
        <taxon>Xylariomycetidae</taxon>
        <taxon>Xylariales</taxon>
        <taxon>Xylariaceae</taxon>
        <taxon>Xylaria</taxon>
    </lineage>
</organism>
<keyword evidence="14" id="KW-0560">Oxidoreductase</keyword>
<proteinExistence type="inferred from homology"/>
<evidence type="ECO:0000256" key="12">
    <source>
        <dbReference type="ARBA" id="ARBA00022857"/>
    </source>
</evidence>
<evidence type="ECO:0000256" key="5">
    <source>
        <dbReference type="ARBA" id="ARBA00010018"/>
    </source>
</evidence>
<keyword evidence="11" id="KW-0274">FAD</keyword>
<dbReference type="SUPFAM" id="SSF48264">
    <property type="entry name" value="Cytochrome P450"/>
    <property type="match status" value="1"/>
</dbReference>
<dbReference type="PANTHER" id="PTHR13299:SF0">
    <property type="entry name" value="PEROXISOMAL MEMBRANE PROTEIN PEX16"/>
    <property type="match status" value="1"/>
</dbReference>
<evidence type="ECO:0000256" key="3">
    <source>
        <dbReference type="ARBA" id="ARBA00001974"/>
    </source>
</evidence>
<feature type="binding site" description="axial binding residue" evidence="17">
    <location>
        <position position="403"/>
    </location>
    <ligand>
        <name>heme</name>
        <dbReference type="ChEBI" id="CHEBI:30413"/>
    </ligand>
    <ligandPart>
        <name>Fe</name>
        <dbReference type="ChEBI" id="CHEBI:18248"/>
    </ligandPart>
</feature>
<keyword evidence="20" id="KW-1185">Reference proteome</keyword>
<dbReference type="InterPro" id="IPR013919">
    <property type="entry name" value="Pex16"/>
</dbReference>
<name>A0A553I7Z6_9PEZI</name>
<keyword evidence="12" id="KW-0521">NADP</keyword>
<comment type="cofactor">
    <cofactor evidence="2 17">
        <name>heme</name>
        <dbReference type="ChEBI" id="CHEBI:30413"/>
    </cofactor>
</comment>
<keyword evidence="15 17" id="KW-0408">Iron</keyword>
<dbReference type="InterPro" id="IPR001128">
    <property type="entry name" value="Cyt_P450"/>
</dbReference>
<evidence type="ECO:0000256" key="2">
    <source>
        <dbReference type="ARBA" id="ARBA00001971"/>
    </source>
</evidence>
<evidence type="ECO:0000256" key="7">
    <source>
        <dbReference type="ARBA" id="ARBA00022617"/>
    </source>
</evidence>
<dbReference type="PRINTS" id="PR00463">
    <property type="entry name" value="EP450I"/>
</dbReference>
<dbReference type="GO" id="GO:0005778">
    <property type="term" value="C:peroxisomal membrane"/>
    <property type="evidence" value="ECO:0007669"/>
    <property type="project" value="TreeGrafter"/>
</dbReference>
<comment type="similarity">
    <text evidence="4">Belongs to the peroxin-16 family.</text>
</comment>
<evidence type="ECO:0000256" key="15">
    <source>
        <dbReference type="ARBA" id="ARBA00023004"/>
    </source>
</evidence>
<evidence type="ECO:0000256" key="18">
    <source>
        <dbReference type="SAM" id="MobiDB-lite"/>
    </source>
</evidence>
<reference evidence="20" key="1">
    <citation type="submission" date="2019-06" db="EMBL/GenBank/DDBJ databases">
        <title>Draft genome sequence of the griseofulvin-producing fungus Xylaria cubensis strain G536.</title>
        <authorList>
            <person name="Mead M.E."/>
            <person name="Raja H.A."/>
            <person name="Steenwyk J.L."/>
            <person name="Knowles S.L."/>
            <person name="Oberlies N.H."/>
            <person name="Rokas A."/>
        </authorList>
    </citation>
    <scope>NUCLEOTIDE SEQUENCE [LARGE SCALE GENOMIC DNA]</scope>
    <source>
        <strain evidence="20">G536</strain>
    </source>
</reference>
<keyword evidence="8" id="KW-0285">Flavoprotein</keyword>
<comment type="similarity">
    <text evidence="5">In the N-terminal section; belongs to the cytochrome P450 family.</text>
</comment>
<dbReference type="GO" id="GO:0020037">
    <property type="term" value="F:heme binding"/>
    <property type="evidence" value="ECO:0007669"/>
    <property type="project" value="InterPro"/>
</dbReference>
<dbReference type="InterPro" id="IPR036396">
    <property type="entry name" value="Cyt_P450_sf"/>
</dbReference>
<evidence type="ECO:0000256" key="6">
    <source>
        <dbReference type="ARBA" id="ARBA00022448"/>
    </source>
</evidence>
<accession>A0A553I7Z6</accession>
<comment type="cofactor">
    <cofactor evidence="1">
        <name>FMN</name>
        <dbReference type="ChEBI" id="CHEBI:58210"/>
    </cofactor>
</comment>